<protein>
    <recommendedName>
        <fullName evidence="5">NEAT domain-containing protein</fullName>
    </recommendedName>
</protein>
<feature type="compositionally biased region" description="Polar residues" evidence="1">
    <location>
        <begin position="196"/>
        <end position="205"/>
    </location>
</feature>
<sequence>MRTAAVTVLMCLLMFTVAPAASFAETFQDTASQNLQGSYFTQDGQHHIELQLPHADQPQGKWIVTLNGSYEQTSPEAAQMGQFSVNYDDLVDGRNYQVIAVFYGKNGDQPVDLNNCFQFEAKKPTSELDNQVKLQRCGFAEKAVSSEKSDSSSSVDEAIHPDGDDSQSDREETGKTPENEESQTGDGITDKEEAGSLQNLDSSQSKSEEGGELPETASPSTSHAWIGLQLFLLGCALLGFHPALTQQKS</sequence>
<evidence type="ECO:0000313" key="4">
    <source>
        <dbReference type="Proteomes" id="UP000215459"/>
    </source>
</evidence>
<feature type="chain" id="PRO_5012872995" description="NEAT domain-containing protein" evidence="2">
    <location>
        <begin position="21"/>
        <end position="249"/>
    </location>
</feature>
<gene>
    <name evidence="3" type="ORF">CHM34_08655</name>
</gene>
<feature type="region of interest" description="Disordered" evidence="1">
    <location>
        <begin position="143"/>
        <end position="221"/>
    </location>
</feature>
<dbReference type="AlphaFoldDB" id="A0A235B794"/>
<dbReference type="OrthoDB" id="2988184at2"/>
<keyword evidence="4" id="KW-1185">Reference proteome</keyword>
<dbReference type="Proteomes" id="UP000215459">
    <property type="component" value="Unassembled WGS sequence"/>
</dbReference>
<evidence type="ECO:0008006" key="5">
    <source>
        <dbReference type="Google" id="ProtNLM"/>
    </source>
</evidence>
<reference evidence="3 4" key="1">
    <citation type="submission" date="2017-07" db="EMBL/GenBank/DDBJ databases">
        <title>The genome sequence of Paludifilum halophilum highlights mechanisms for microbial adaptation to high salt environemnts.</title>
        <authorList>
            <person name="Belbahri L."/>
        </authorList>
    </citation>
    <scope>NUCLEOTIDE SEQUENCE [LARGE SCALE GENOMIC DNA]</scope>
    <source>
        <strain evidence="3 4">DSM 102817</strain>
    </source>
</reference>
<accession>A0A235B794</accession>
<feature type="signal peptide" evidence="2">
    <location>
        <begin position="1"/>
        <end position="20"/>
    </location>
</feature>
<comment type="caution">
    <text evidence="3">The sequence shown here is derived from an EMBL/GenBank/DDBJ whole genome shotgun (WGS) entry which is preliminary data.</text>
</comment>
<organism evidence="3 4">
    <name type="scientific">Paludifilum halophilum</name>
    <dbReference type="NCBI Taxonomy" id="1642702"/>
    <lineage>
        <taxon>Bacteria</taxon>
        <taxon>Bacillati</taxon>
        <taxon>Bacillota</taxon>
        <taxon>Bacilli</taxon>
        <taxon>Bacillales</taxon>
        <taxon>Thermoactinomycetaceae</taxon>
        <taxon>Paludifilum</taxon>
    </lineage>
</organism>
<proteinExistence type="predicted"/>
<name>A0A235B794_9BACL</name>
<feature type="compositionally biased region" description="Basic and acidic residues" evidence="1">
    <location>
        <begin position="157"/>
        <end position="178"/>
    </location>
</feature>
<evidence type="ECO:0000256" key="1">
    <source>
        <dbReference type="SAM" id="MobiDB-lite"/>
    </source>
</evidence>
<evidence type="ECO:0000256" key="2">
    <source>
        <dbReference type="SAM" id="SignalP"/>
    </source>
</evidence>
<keyword evidence="2" id="KW-0732">Signal</keyword>
<evidence type="ECO:0000313" key="3">
    <source>
        <dbReference type="EMBL" id="OYD08166.1"/>
    </source>
</evidence>
<dbReference type="RefSeq" id="WP_094264200.1">
    <property type="nucleotide sequence ID" value="NZ_NOWF01000004.1"/>
</dbReference>
<dbReference type="EMBL" id="NOWF01000004">
    <property type="protein sequence ID" value="OYD08166.1"/>
    <property type="molecule type" value="Genomic_DNA"/>
</dbReference>